<dbReference type="InterPro" id="IPR004466">
    <property type="entry name" value="RNase_M5"/>
</dbReference>
<keyword evidence="2 11" id="KW-0690">Ribosome biogenesis</keyword>
<dbReference type="PANTHER" id="PTHR39156">
    <property type="entry name" value="RIBONUCLEASE M5"/>
    <property type="match status" value="1"/>
</dbReference>
<dbReference type="GO" id="GO:0019843">
    <property type="term" value="F:rRNA binding"/>
    <property type="evidence" value="ECO:0007669"/>
    <property type="project" value="UniProtKB-KW"/>
</dbReference>
<evidence type="ECO:0000256" key="5">
    <source>
        <dbReference type="ARBA" id="ARBA00022723"/>
    </source>
</evidence>
<keyword evidence="4 11" id="KW-0540">Nuclease</keyword>
<comment type="subcellular location">
    <subcellularLocation>
        <location evidence="11">Cytoplasm</location>
    </subcellularLocation>
</comment>
<comment type="catalytic activity">
    <reaction evidence="11">
        <text>Endonucleolytic cleavage of RNA, removing 21 and 42 nucleotides, respectively, from the 5'- and 3'-termini of a 5S-rRNA precursor.</text>
        <dbReference type="EC" id="3.1.26.8"/>
    </reaction>
</comment>
<dbReference type="CDD" id="cd01027">
    <property type="entry name" value="TOPRIM_RNase_M5_like"/>
    <property type="match status" value="1"/>
</dbReference>
<evidence type="ECO:0000256" key="1">
    <source>
        <dbReference type="ARBA" id="ARBA00022490"/>
    </source>
</evidence>
<sequence>MISREEHERYYMTKRHRETIEEVIVVEGIHDKQAIDCAVIADCILTQGSTLSEETLKMIARAQKTRGVIVFTDPDYVGERLRKIIDQRIPGCKHAFLTQKKATKDGDIGIENATPEAICEALANIRSSSKEYQEIPWKFMLASGLAGGDDSKERRLAVAEQLQIGYANAKQFWNRLNALRIPEDEVIQALIRANLIEEINND</sequence>
<dbReference type="PANTHER" id="PTHR39156:SF1">
    <property type="entry name" value="RIBONUCLEASE M5"/>
    <property type="match status" value="1"/>
</dbReference>
<protein>
    <recommendedName>
        <fullName evidence="11 12">Ribonuclease M5</fullName>
        <ecNumber evidence="11 12">3.1.26.8</ecNumber>
    </recommendedName>
    <alternativeName>
        <fullName evidence="11">RNase M5</fullName>
    </alternativeName>
    <alternativeName>
        <fullName evidence="11">Ribosomal RNA terminal maturase M5</fullName>
    </alternativeName>
</protein>
<evidence type="ECO:0000259" key="14">
    <source>
        <dbReference type="Pfam" id="PF13331"/>
    </source>
</evidence>
<evidence type="ECO:0000256" key="3">
    <source>
        <dbReference type="ARBA" id="ARBA00022552"/>
    </source>
</evidence>
<evidence type="ECO:0000259" key="13">
    <source>
        <dbReference type="Pfam" id="PF01751"/>
    </source>
</evidence>
<feature type="domain" description="Toprim" evidence="13">
    <location>
        <begin position="22"/>
        <end position="85"/>
    </location>
</feature>
<dbReference type="GO" id="GO:0043822">
    <property type="term" value="F:ribonuclease M5 activity"/>
    <property type="evidence" value="ECO:0007669"/>
    <property type="project" value="UniProtKB-UniRule"/>
</dbReference>
<dbReference type="NCBIfam" id="TIGR00334">
    <property type="entry name" value="5S_RNA_mat_M5"/>
    <property type="match status" value="1"/>
</dbReference>
<dbReference type="HAMAP" id="MF_01469">
    <property type="entry name" value="RNase_M5"/>
    <property type="match status" value="1"/>
</dbReference>
<evidence type="ECO:0000256" key="12">
    <source>
        <dbReference type="NCBIfam" id="TIGR00334"/>
    </source>
</evidence>
<dbReference type="Pfam" id="PF13331">
    <property type="entry name" value="DUF4093"/>
    <property type="match status" value="1"/>
</dbReference>
<keyword evidence="9" id="KW-0460">Magnesium</keyword>
<keyword evidence="3 11" id="KW-0698">rRNA processing</keyword>
<feature type="domain" description="Ribonuclease M5 C-terminal" evidence="14">
    <location>
        <begin position="107"/>
        <end position="190"/>
    </location>
</feature>
<dbReference type="AlphaFoldDB" id="A0A1E5L2E8"/>
<keyword evidence="8 11" id="KW-0378">Hydrolase</keyword>
<evidence type="ECO:0000256" key="9">
    <source>
        <dbReference type="ARBA" id="ARBA00022842"/>
    </source>
</evidence>
<comment type="similarity">
    <text evidence="11">Belongs to the ribonuclease M5 family.</text>
</comment>
<evidence type="ECO:0000313" key="15">
    <source>
        <dbReference type="EMBL" id="OEH84332.1"/>
    </source>
</evidence>
<keyword evidence="16" id="KW-1185">Reference proteome</keyword>
<dbReference type="STRING" id="1390249.BHU72_11035"/>
<evidence type="ECO:0000256" key="10">
    <source>
        <dbReference type="ARBA" id="ARBA00022884"/>
    </source>
</evidence>
<dbReference type="GO" id="GO:0006364">
    <property type="term" value="P:rRNA processing"/>
    <property type="evidence" value="ECO:0007669"/>
    <property type="project" value="UniProtKB-UniRule"/>
</dbReference>
<dbReference type="Proteomes" id="UP000095255">
    <property type="component" value="Unassembled WGS sequence"/>
</dbReference>
<evidence type="ECO:0000313" key="16">
    <source>
        <dbReference type="Proteomes" id="UP000095255"/>
    </source>
</evidence>
<organism evidence="15 16">
    <name type="scientific">Desulfuribacillus stibiiarsenatis</name>
    <dbReference type="NCBI Taxonomy" id="1390249"/>
    <lineage>
        <taxon>Bacteria</taxon>
        <taxon>Bacillati</taxon>
        <taxon>Bacillota</taxon>
        <taxon>Desulfuribacillia</taxon>
        <taxon>Desulfuribacillales</taxon>
        <taxon>Desulfuribacillaceae</taxon>
        <taxon>Desulfuribacillus</taxon>
    </lineage>
</organism>
<evidence type="ECO:0000256" key="8">
    <source>
        <dbReference type="ARBA" id="ARBA00022801"/>
    </source>
</evidence>
<evidence type="ECO:0000256" key="6">
    <source>
        <dbReference type="ARBA" id="ARBA00022730"/>
    </source>
</evidence>
<gene>
    <name evidence="11" type="primary">rnmV</name>
    <name evidence="15" type="ORF">BHU72_11035</name>
</gene>
<evidence type="ECO:0000256" key="2">
    <source>
        <dbReference type="ARBA" id="ARBA00022517"/>
    </source>
</evidence>
<dbReference type="InterPro" id="IPR034141">
    <property type="entry name" value="TOPRIM_RNase_M5-like"/>
</dbReference>
<dbReference type="InterPro" id="IPR006171">
    <property type="entry name" value="TOPRIM_dom"/>
</dbReference>
<evidence type="ECO:0000256" key="4">
    <source>
        <dbReference type="ARBA" id="ARBA00022722"/>
    </source>
</evidence>
<dbReference type="GO" id="GO:0046872">
    <property type="term" value="F:metal ion binding"/>
    <property type="evidence" value="ECO:0007669"/>
    <property type="project" value="UniProtKB-KW"/>
</dbReference>
<evidence type="ECO:0000256" key="7">
    <source>
        <dbReference type="ARBA" id="ARBA00022759"/>
    </source>
</evidence>
<dbReference type="EC" id="3.1.26.8" evidence="11 12"/>
<dbReference type="Pfam" id="PF01751">
    <property type="entry name" value="Toprim"/>
    <property type="match status" value="1"/>
</dbReference>
<name>A0A1E5L2E8_9FIRM</name>
<proteinExistence type="inferred from homology"/>
<keyword evidence="7 11" id="KW-0255">Endonuclease</keyword>
<dbReference type="InterPro" id="IPR025156">
    <property type="entry name" value="RNase_M5_C"/>
</dbReference>
<dbReference type="GO" id="GO:0005737">
    <property type="term" value="C:cytoplasm"/>
    <property type="evidence" value="ECO:0007669"/>
    <property type="project" value="UniProtKB-SubCell"/>
</dbReference>
<comment type="function">
    <text evidence="11">Required for correct processing of both the 5' and 3' ends of 5S rRNA precursor. Cleaves both sides of a double-stranded region yielding mature 5S rRNA in one step.</text>
</comment>
<dbReference type="SUPFAM" id="SSF110455">
    <property type="entry name" value="Toprim domain"/>
    <property type="match status" value="1"/>
</dbReference>
<keyword evidence="5" id="KW-0479">Metal-binding</keyword>
<reference evidence="15 16" key="1">
    <citation type="submission" date="2016-09" db="EMBL/GenBank/DDBJ databases">
        <title>Desulfuribacillus arsenicus sp. nov., an obligately anaerobic, dissimilatory arsenic- and antimonate-reducing bacterium isolated from anoxic sediments.</title>
        <authorList>
            <person name="Abin C.A."/>
            <person name="Hollibaugh J.T."/>
        </authorList>
    </citation>
    <scope>NUCLEOTIDE SEQUENCE [LARGE SCALE GENOMIC DNA]</scope>
    <source>
        <strain evidence="15 16">MLFW-2</strain>
    </source>
</reference>
<keyword evidence="6 11" id="KW-0699">rRNA-binding</keyword>
<accession>A0A1E5L2E8</accession>
<keyword evidence="1 11" id="KW-0963">Cytoplasm</keyword>
<dbReference type="Gene3D" id="3.40.1360.10">
    <property type="match status" value="1"/>
</dbReference>
<dbReference type="EMBL" id="MJAT01000039">
    <property type="protein sequence ID" value="OEH84332.1"/>
    <property type="molecule type" value="Genomic_DNA"/>
</dbReference>
<comment type="caution">
    <text evidence="15">The sequence shown here is derived from an EMBL/GenBank/DDBJ whole genome shotgun (WGS) entry which is preliminary data.</text>
</comment>
<keyword evidence="10 11" id="KW-0694">RNA-binding</keyword>
<evidence type="ECO:0000256" key="11">
    <source>
        <dbReference type="HAMAP-Rule" id="MF_01469"/>
    </source>
</evidence>